<dbReference type="EMBL" id="GEDV01001347">
    <property type="protein sequence ID" value="JAP87210.1"/>
    <property type="molecule type" value="Transcribed_RNA"/>
</dbReference>
<protein>
    <recommendedName>
        <fullName evidence="2">Lipocalin</fullName>
    </recommendedName>
</protein>
<feature type="non-terminal residue" evidence="1">
    <location>
        <position position="1"/>
    </location>
</feature>
<sequence>ILDTDYASWALIHHCWEGGSGSWFIVALTEPTSEVPAKIMERIQDAVMKSGRTTKFSWNRSGCMLKKVTIGAALVPGSNVPADKLSLVDGLATEKREPVDKLS</sequence>
<evidence type="ECO:0000313" key="1">
    <source>
        <dbReference type="EMBL" id="JAP87210.1"/>
    </source>
</evidence>
<name>A0A131Z8U5_RHIAP</name>
<accession>A0A131Z8U5</accession>
<dbReference type="InterPro" id="IPR012674">
    <property type="entry name" value="Calycin"/>
</dbReference>
<organism evidence="1">
    <name type="scientific">Rhipicephalus appendiculatus</name>
    <name type="common">Brown ear tick</name>
    <dbReference type="NCBI Taxonomy" id="34631"/>
    <lineage>
        <taxon>Eukaryota</taxon>
        <taxon>Metazoa</taxon>
        <taxon>Ecdysozoa</taxon>
        <taxon>Arthropoda</taxon>
        <taxon>Chelicerata</taxon>
        <taxon>Arachnida</taxon>
        <taxon>Acari</taxon>
        <taxon>Parasitiformes</taxon>
        <taxon>Ixodida</taxon>
        <taxon>Ixodoidea</taxon>
        <taxon>Ixodidae</taxon>
        <taxon>Rhipicephalinae</taxon>
        <taxon>Rhipicephalus</taxon>
        <taxon>Rhipicephalus</taxon>
    </lineage>
</organism>
<evidence type="ECO:0008006" key="2">
    <source>
        <dbReference type="Google" id="ProtNLM"/>
    </source>
</evidence>
<dbReference type="SUPFAM" id="SSF50814">
    <property type="entry name" value="Lipocalins"/>
    <property type="match status" value="1"/>
</dbReference>
<reference evidence="1" key="1">
    <citation type="journal article" date="2016" name="Ticks Tick Borne Dis.">
        <title>De novo assembly and annotation of the salivary gland transcriptome of Rhipicephalus appendiculatus male and female ticks during blood feeding.</title>
        <authorList>
            <person name="de Castro M.H."/>
            <person name="de Klerk D."/>
            <person name="Pienaar R."/>
            <person name="Latif A.A."/>
            <person name="Rees D.J."/>
            <person name="Mans B.J."/>
        </authorList>
    </citation>
    <scope>NUCLEOTIDE SEQUENCE</scope>
    <source>
        <tissue evidence="1">Salivary glands</tissue>
    </source>
</reference>
<dbReference type="AlphaFoldDB" id="A0A131Z8U5"/>
<proteinExistence type="predicted"/>